<evidence type="ECO:0000313" key="2">
    <source>
        <dbReference type="Proteomes" id="UP001281614"/>
    </source>
</evidence>
<dbReference type="EMBL" id="VYYT01000810">
    <property type="protein sequence ID" value="KAK2729260.1"/>
    <property type="molecule type" value="Genomic_DNA"/>
</dbReference>
<name>A0AAD9XX69_COLKA</name>
<evidence type="ECO:0000313" key="1">
    <source>
        <dbReference type="EMBL" id="KAK2729260.1"/>
    </source>
</evidence>
<reference evidence="1" key="1">
    <citation type="submission" date="2023-02" db="EMBL/GenBank/DDBJ databases">
        <title>Colletotrichum kahawae CIFC_Que2 genome sequencing and assembly.</title>
        <authorList>
            <person name="Baroncelli R."/>
        </authorList>
    </citation>
    <scope>NUCLEOTIDE SEQUENCE</scope>
    <source>
        <strain evidence="1">CIFC_Que2</strain>
    </source>
</reference>
<gene>
    <name evidence="1" type="ORF">CKAH01_10348</name>
</gene>
<comment type="caution">
    <text evidence="1">The sequence shown here is derived from an EMBL/GenBank/DDBJ whole genome shotgun (WGS) entry which is preliminary data.</text>
</comment>
<sequence length="50" mass="4979">MTATAVARGPDGMQSDGVAFAASHRHCSIGLCSCTGSTLGSKRTSLLPVA</sequence>
<proteinExistence type="predicted"/>
<dbReference type="AlphaFoldDB" id="A0AAD9XX69"/>
<protein>
    <submittedName>
        <fullName evidence="1">Uncharacterized protein</fullName>
    </submittedName>
</protein>
<accession>A0AAD9XX69</accession>
<organism evidence="1 2">
    <name type="scientific">Colletotrichum kahawae</name>
    <name type="common">Coffee berry disease fungus</name>
    <dbReference type="NCBI Taxonomy" id="34407"/>
    <lineage>
        <taxon>Eukaryota</taxon>
        <taxon>Fungi</taxon>
        <taxon>Dikarya</taxon>
        <taxon>Ascomycota</taxon>
        <taxon>Pezizomycotina</taxon>
        <taxon>Sordariomycetes</taxon>
        <taxon>Hypocreomycetidae</taxon>
        <taxon>Glomerellales</taxon>
        <taxon>Glomerellaceae</taxon>
        <taxon>Colletotrichum</taxon>
        <taxon>Colletotrichum gloeosporioides species complex</taxon>
    </lineage>
</organism>
<dbReference type="Proteomes" id="UP001281614">
    <property type="component" value="Unassembled WGS sequence"/>
</dbReference>
<keyword evidence="2" id="KW-1185">Reference proteome</keyword>